<gene>
    <name evidence="2" type="ORF">B0I28_10366</name>
</gene>
<feature type="transmembrane region" description="Helical" evidence="1">
    <location>
        <begin position="20"/>
        <end position="42"/>
    </location>
</feature>
<protein>
    <submittedName>
        <fullName evidence="2">Uncharacterized protein</fullName>
    </submittedName>
</protein>
<comment type="caution">
    <text evidence="2">The sequence shown here is derived from an EMBL/GenBank/DDBJ whole genome shotgun (WGS) entry which is preliminary data.</text>
</comment>
<dbReference type="EMBL" id="PVTJ01000003">
    <property type="protein sequence ID" value="PRY59592.1"/>
    <property type="molecule type" value="Genomic_DNA"/>
</dbReference>
<dbReference type="Proteomes" id="UP000238176">
    <property type="component" value="Unassembled WGS sequence"/>
</dbReference>
<sequence length="261" mass="27857">MTSSGQNRPEAKQSRGWLAANYSIPARIVTVVGVLASAWGLAAAVGDTEGENPVSWLMFIGPALAGAFPTIELAWRRDRDLSMATVKPRWFVFPLFGALGAVIVMGATEIVMRASGAVAAAQAQDKWHYWFAADGPPAPSIMFGLLGYVAGLLLAVAVYVVVLWPLQILLRPRQAIDENMMDTSEEHFRRNRAALALMPIIVVVAVLIAIGLTSENTVLAVVSIAVEVGLVVAGMALQRVDRKRRAAAGVGTGVEIGRKRS</sequence>
<feature type="transmembrane region" description="Helical" evidence="1">
    <location>
        <begin position="218"/>
        <end position="237"/>
    </location>
</feature>
<reference evidence="2 3" key="1">
    <citation type="submission" date="2018-03" db="EMBL/GenBank/DDBJ databases">
        <title>Genomic Encyclopedia of Type Strains, Phase III (KMG-III): the genomes of soil and plant-associated and newly described type strains.</title>
        <authorList>
            <person name="Whitman W."/>
        </authorList>
    </citation>
    <scope>NUCLEOTIDE SEQUENCE [LARGE SCALE GENOMIC DNA]</scope>
    <source>
        <strain evidence="2 3">CGMCC 4.7067</strain>
    </source>
</reference>
<feature type="transmembrane region" description="Helical" evidence="1">
    <location>
        <begin position="193"/>
        <end position="212"/>
    </location>
</feature>
<proteinExistence type="predicted"/>
<dbReference type="OrthoDB" id="5187377at2"/>
<dbReference type="RefSeq" id="WP_106363516.1">
    <property type="nucleotide sequence ID" value="NZ_PVTJ01000003.1"/>
</dbReference>
<feature type="transmembrane region" description="Helical" evidence="1">
    <location>
        <begin position="54"/>
        <end position="75"/>
    </location>
</feature>
<keyword evidence="3" id="KW-1185">Reference proteome</keyword>
<evidence type="ECO:0000313" key="2">
    <source>
        <dbReference type="EMBL" id="PRY59592.1"/>
    </source>
</evidence>
<feature type="transmembrane region" description="Helical" evidence="1">
    <location>
        <begin position="141"/>
        <end position="164"/>
    </location>
</feature>
<accession>A0A2T0UNU2</accession>
<feature type="transmembrane region" description="Helical" evidence="1">
    <location>
        <begin position="95"/>
        <end position="121"/>
    </location>
</feature>
<keyword evidence="1" id="KW-0472">Membrane</keyword>
<evidence type="ECO:0000313" key="3">
    <source>
        <dbReference type="Proteomes" id="UP000238176"/>
    </source>
</evidence>
<evidence type="ECO:0000256" key="1">
    <source>
        <dbReference type="SAM" id="Phobius"/>
    </source>
</evidence>
<organism evidence="2 3">
    <name type="scientific">Glycomyces artemisiae</name>
    <dbReference type="NCBI Taxonomy" id="1076443"/>
    <lineage>
        <taxon>Bacteria</taxon>
        <taxon>Bacillati</taxon>
        <taxon>Actinomycetota</taxon>
        <taxon>Actinomycetes</taxon>
        <taxon>Glycomycetales</taxon>
        <taxon>Glycomycetaceae</taxon>
        <taxon>Glycomyces</taxon>
    </lineage>
</organism>
<name>A0A2T0UNU2_9ACTN</name>
<keyword evidence="1" id="KW-0812">Transmembrane</keyword>
<dbReference type="AlphaFoldDB" id="A0A2T0UNU2"/>
<keyword evidence="1" id="KW-1133">Transmembrane helix</keyword>